<dbReference type="InterPro" id="IPR006603">
    <property type="entry name" value="PQ-loop_rpt"/>
</dbReference>
<feature type="transmembrane region" description="Helical" evidence="9">
    <location>
        <begin position="76"/>
        <end position="92"/>
    </location>
</feature>
<dbReference type="GO" id="GO:0016020">
    <property type="term" value="C:membrane"/>
    <property type="evidence" value="ECO:0007669"/>
    <property type="project" value="UniProtKB-SubCell"/>
</dbReference>
<evidence type="ECO:0000256" key="8">
    <source>
        <dbReference type="PIRNR" id="PIRNR023381"/>
    </source>
</evidence>
<evidence type="ECO:0000313" key="10">
    <source>
        <dbReference type="EMBL" id="KAG5483782.1"/>
    </source>
</evidence>
<keyword evidence="2" id="KW-0813">Transport</keyword>
<keyword evidence="4" id="KW-0677">Repeat</keyword>
<evidence type="ECO:0000256" key="6">
    <source>
        <dbReference type="ARBA" id="ARBA00023136"/>
    </source>
</evidence>
<evidence type="ECO:0000256" key="9">
    <source>
        <dbReference type="SAM" id="Phobius"/>
    </source>
</evidence>
<dbReference type="SMART" id="SM00679">
    <property type="entry name" value="CTNS"/>
    <property type="match status" value="2"/>
</dbReference>
<dbReference type="GeneID" id="92360846"/>
<evidence type="ECO:0000256" key="1">
    <source>
        <dbReference type="ARBA" id="ARBA00004141"/>
    </source>
</evidence>
<sequence>MSVESTMRYIVSNCLSYVVVVGASILKVPQILKVLQNNKADGISSFSLFAELFSYVISTGWGVARGLPFRDYGENFFITLQLIVLLLLVAKLQKAMRRASLVLAMELLALYAFARGHVPRTIHEYALSGQVVLNMFSRVPQIYANYRTRCCGQLSFLTFFLAFGGGFVRVMTTALNVSWEKGKAVMLVQYSVAASLNAIILGQMLYYSIAGRSSERQTRSRAKAKSLKRS</sequence>
<dbReference type="AlphaFoldDB" id="A0A836HCT3"/>
<keyword evidence="5 8" id="KW-1133">Transmembrane helix</keyword>
<reference evidence="11" key="2">
    <citation type="journal article" date="2021" name="Sci. Data">
        <title>Chromosome-scale genome sequencing, assembly and annotation of six genomes from subfamily Leishmaniinae.</title>
        <authorList>
            <person name="Almutairi H."/>
            <person name="Urbaniak M.D."/>
            <person name="Bates M.D."/>
            <person name="Jariyapan N."/>
            <person name="Kwakye-Nuako G."/>
            <person name="Thomaz Soccol V."/>
            <person name="Al-Salem W.S."/>
            <person name="Dillon R.J."/>
            <person name="Bates P.A."/>
            <person name="Gatherer D."/>
        </authorList>
    </citation>
    <scope>NUCLEOTIDE SEQUENCE [LARGE SCALE GENOMIC DNA]</scope>
</reference>
<keyword evidence="3 8" id="KW-0812">Transmembrane</keyword>
<evidence type="ECO:0000313" key="11">
    <source>
        <dbReference type="Proteomes" id="UP000674143"/>
    </source>
</evidence>
<evidence type="ECO:0000256" key="4">
    <source>
        <dbReference type="ARBA" id="ARBA00022737"/>
    </source>
</evidence>
<organism evidence="10 11">
    <name type="scientific">Leishmania orientalis</name>
    <dbReference type="NCBI Taxonomy" id="2249476"/>
    <lineage>
        <taxon>Eukaryota</taxon>
        <taxon>Discoba</taxon>
        <taxon>Euglenozoa</taxon>
        <taxon>Kinetoplastea</taxon>
        <taxon>Metakinetoplastina</taxon>
        <taxon>Trypanosomatida</taxon>
        <taxon>Trypanosomatidae</taxon>
        <taxon>Leishmaniinae</taxon>
        <taxon>Leishmania</taxon>
    </lineage>
</organism>
<dbReference type="RefSeq" id="XP_067064721.1">
    <property type="nucleotide sequence ID" value="XM_067206912.1"/>
</dbReference>
<gene>
    <name evidence="10" type="ORF">LSCM4_04936</name>
</gene>
<evidence type="ECO:0000256" key="2">
    <source>
        <dbReference type="ARBA" id="ARBA00022448"/>
    </source>
</evidence>
<feature type="transmembrane region" description="Helical" evidence="9">
    <location>
        <begin position="46"/>
        <end position="64"/>
    </location>
</feature>
<evidence type="ECO:0000256" key="3">
    <source>
        <dbReference type="ARBA" id="ARBA00022692"/>
    </source>
</evidence>
<dbReference type="PANTHER" id="PTHR12226:SF2">
    <property type="entry name" value="MANNOSE-P-DOLICHOL UTILIZATION DEFECT 1 PROTEIN"/>
    <property type="match status" value="1"/>
</dbReference>
<accession>A0A836HCT3</accession>
<protein>
    <recommendedName>
        <fullName evidence="8">Mannose-P-dolichol utilization defect 1 protein homolog</fullName>
    </recommendedName>
</protein>
<dbReference type="Proteomes" id="UP000674143">
    <property type="component" value="Unassembled WGS sequence"/>
</dbReference>
<keyword evidence="6 8" id="KW-0472">Membrane</keyword>
<evidence type="ECO:0000256" key="7">
    <source>
        <dbReference type="ARBA" id="ARBA00038475"/>
    </source>
</evidence>
<reference evidence="11" key="1">
    <citation type="journal article" date="2021" name="Microbiol. Resour. Announc.">
        <title>LGAAP: Leishmaniinae Genome Assembly and Annotation Pipeline.</title>
        <authorList>
            <person name="Almutairi H."/>
            <person name="Urbaniak M.D."/>
            <person name="Bates M.D."/>
            <person name="Jariyapan N."/>
            <person name="Kwakye-Nuako G."/>
            <person name="Thomaz-Soccol V."/>
            <person name="Al-Salem W.S."/>
            <person name="Dillon R.J."/>
            <person name="Bates P.A."/>
            <person name="Gatherer D."/>
        </authorList>
    </citation>
    <scope>NUCLEOTIDE SEQUENCE [LARGE SCALE GENOMIC DNA]</scope>
</reference>
<feature type="transmembrane region" description="Helical" evidence="9">
    <location>
        <begin position="154"/>
        <end position="175"/>
    </location>
</feature>
<dbReference type="Pfam" id="PF04193">
    <property type="entry name" value="PQ-loop"/>
    <property type="match status" value="2"/>
</dbReference>
<comment type="caution">
    <text evidence="10">The sequence shown here is derived from an EMBL/GenBank/DDBJ whole genome shotgun (WGS) entry which is preliminary data.</text>
</comment>
<comment type="subcellular location">
    <subcellularLocation>
        <location evidence="1 8">Membrane</location>
        <topology evidence="1 8">Multi-pass membrane protein</topology>
    </subcellularLocation>
</comment>
<proteinExistence type="inferred from homology"/>
<dbReference type="SMR" id="A0A836HCT3"/>
<dbReference type="EMBL" id="JAFHLR010000014">
    <property type="protein sequence ID" value="KAG5483782.1"/>
    <property type="molecule type" value="Genomic_DNA"/>
</dbReference>
<dbReference type="PIRSF" id="PIRSF023381">
    <property type="entry name" value="MannP-dilichol_defect-1p"/>
    <property type="match status" value="1"/>
</dbReference>
<keyword evidence="11" id="KW-1185">Reference proteome</keyword>
<feature type="transmembrane region" description="Helical" evidence="9">
    <location>
        <begin position="187"/>
        <end position="209"/>
    </location>
</feature>
<dbReference type="KEGG" id="loi:92360846"/>
<dbReference type="InterPro" id="IPR016817">
    <property type="entry name" value="MannP-dilichol_defect-1"/>
</dbReference>
<name>A0A836HCT3_9TRYP</name>
<dbReference type="Gene3D" id="1.20.1280.290">
    <property type="match status" value="2"/>
</dbReference>
<comment type="similarity">
    <text evidence="7 8">Belongs to the MPDU1 (TC 2.A.43.3) family.</text>
</comment>
<dbReference type="PANTHER" id="PTHR12226">
    <property type="entry name" value="MANNOSE-P-DOLICHOL UTILIZATION DEFECT 1 LEC35 -RELATED"/>
    <property type="match status" value="1"/>
</dbReference>
<evidence type="ECO:0000256" key="5">
    <source>
        <dbReference type="ARBA" id="ARBA00022989"/>
    </source>
</evidence>